<organism evidence="2 3">
    <name type="scientific">Portunus trituberculatus</name>
    <name type="common">Swimming crab</name>
    <name type="synonym">Neptunus trituberculatus</name>
    <dbReference type="NCBI Taxonomy" id="210409"/>
    <lineage>
        <taxon>Eukaryota</taxon>
        <taxon>Metazoa</taxon>
        <taxon>Ecdysozoa</taxon>
        <taxon>Arthropoda</taxon>
        <taxon>Crustacea</taxon>
        <taxon>Multicrustacea</taxon>
        <taxon>Malacostraca</taxon>
        <taxon>Eumalacostraca</taxon>
        <taxon>Eucarida</taxon>
        <taxon>Decapoda</taxon>
        <taxon>Pleocyemata</taxon>
        <taxon>Brachyura</taxon>
        <taxon>Eubrachyura</taxon>
        <taxon>Portunoidea</taxon>
        <taxon>Portunidae</taxon>
        <taxon>Portuninae</taxon>
        <taxon>Portunus</taxon>
    </lineage>
</organism>
<evidence type="ECO:0000313" key="3">
    <source>
        <dbReference type="Proteomes" id="UP000324222"/>
    </source>
</evidence>
<feature type="region of interest" description="Disordered" evidence="1">
    <location>
        <begin position="29"/>
        <end position="76"/>
    </location>
</feature>
<dbReference type="AlphaFoldDB" id="A0A5B7IRX2"/>
<evidence type="ECO:0000256" key="1">
    <source>
        <dbReference type="SAM" id="MobiDB-lite"/>
    </source>
</evidence>
<feature type="compositionally biased region" description="Basic residues" evidence="1">
    <location>
        <begin position="59"/>
        <end position="70"/>
    </location>
</feature>
<protein>
    <submittedName>
        <fullName evidence="2">Uncharacterized protein</fullName>
    </submittedName>
</protein>
<dbReference type="Proteomes" id="UP000324222">
    <property type="component" value="Unassembled WGS sequence"/>
</dbReference>
<name>A0A5B7IRX2_PORTR</name>
<dbReference type="EMBL" id="VSRR010066747">
    <property type="protein sequence ID" value="MPC84889.1"/>
    <property type="molecule type" value="Genomic_DNA"/>
</dbReference>
<proteinExistence type="predicted"/>
<sequence>MLGPEKGPERRWKGPMGYWGLPPHCLKKDEPPWKAAGPGHLLEKHESVVKPRSPSRQQKEHHLRRRRSRRDNRTDV</sequence>
<accession>A0A5B7IRX2</accession>
<comment type="caution">
    <text evidence="2">The sequence shown here is derived from an EMBL/GenBank/DDBJ whole genome shotgun (WGS) entry which is preliminary data.</text>
</comment>
<gene>
    <name evidence="2" type="ORF">E2C01_079640</name>
</gene>
<evidence type="ECO:0000313" key="2">
    <source>
        <dbReference type="EMBL" id="MPC84889.1"/>
    </source>
</evidence>
<reference evidence="2 3" key="1">
    <citation type="submission" date="2019-05" db="EMBL/GenBank/DDBJ databases">
        <title>Another draft genome of Portunus trituberculatus and its Hox gene families provides insights of decapod evolution.</title>
        <authorList>
            <person name="Jeong J.-H."/>
            <person name="Song I."/>
            <person name="Kim S."/>
            <person name="Choi T."/>
            <person name="Kim D."/>
            <person name="Ryu S."/>
            <person name="Kim W."/>
        </authorList>
    </citation>
    <scope>NUCLEOTIDE SEQUENCE [LARGE SCALE GENOMIC DNA]</scope>
    <source>
        <tissue evidence="2">Muscle</tissue>
    </source>
</reference>
<keyword evidence="3" id="KW-1185">Reference proteome</keyword>